<keyword evidence="4 6" id="KW-0378">Hydrolase</keyword>
<dbReference type="PANTHER" id="PTHR40079">
    <property type="entry name" value="MANNAN ENDO-1,4-BETA-MANNOSIDASE E-RELATED"/>
    <property type="match status" value="1"/>
</dbReference>
<evidence type="ECO:0000256" key="2">
    <source>
        <dbReference type="ARBA" id="ARBA00022729"/>
    </source>
</evidence>
<evidence type="ECO:0000256" key="4">
    <source>
        <dbReference type="ARBA" id="ARBA00022801"/>
    </source>
</evidence>
<keyword evidence="3" id="KW-0677">Repeat</keyword>
<dbReference type="PROSITE" id="PS51763">
    <property type="entry name" value="CBM10"/>
    <property type="match status" value="2"/>
</dbReference>
<keyword evidence="5 6" id="KW-0326">Glycosidase</keyword>
<dbReference type="InterPro" id="IPR002883">
    <property type="entry name" value="CBM10/Dockerin_dom"/>
</dbReference>
<reference evidence="10 11" key="1">
    <citation type="submission" date="2016-08" db="EMBL/GenBank/DDBJ databases">
        <title>A Parts List for Fungal Cellulosomes Revealed by Comparative Genomics.</title>
        <authorList>
            <consortium name="DOE Joint Genome Institute"/>
            <person name="Haitjema C.H."/>
            <person name="Gilmore S.P."/>
            <person name="Henske J.K."/>
            <person name="Solomon K.V."/>
            <person name="De Groot R."/>
            <person name="Kuo A."/>
            <person name="Mondo S.J."/>
            <person name="Salamov A.A."/>
            <person name="Labutti K."/>
            <person name="Zhao Z."/>
            <person name="Chiniquy J."/>
            <person name="Barry K."/>
            <person name="Brewer H.M."/>
            <person name="Purvine S.O."/>
            <person name="Wright A.T."/>
            <person name="Boxma B."/>
            <person name="Van Alen T."/>
            <person name="Hackstein J.H."/>
            <person name="Baker S.E."/>
            <person name="Grigoriev I.V."/>
            <person name="O'Malley M.A."/>
        </authorList>
    </citation>
    <scope>NUCLEOTIDE SEQUENCE [LARGE SCALE GENOMIC DNA]</scope>
    <source>
        <strain evidence="10 11">G1</strain>
    </source>
</reference>
<sequence>MLNKLISTLTISTLFISGIHANCTHGIYKCCSSSDAEVLYVDDDGNWSVENGEWCFIETEKSSNNYDIEEINKSGTFDSMFIGAYVGGPEDHPKPTQKNIAAFESLQDRHLDVVHLFVHWDYEEETWEWTRKFVDIAKANGSIMMISWMPQPYTAQDILDGKGDEYIDTFVKGVKDFGEEIWLRPFHEANGDWYTWGTGADRINNSEDKLAAAYRHIVDKFRDANVTNVKWIWTINCSNSGVATLTGSYPGDDYIDYTSIDGYNWGTAQSWSRWNTFEEVFDNAYEALIEIPKPIFLAEFSSSRFGGDKAGWFTDMFNLLPEKYPRIVGLVIFSRSKNETEADWALDSQEEAVEAWRKGVSAYPPAKRISGYSKNPESTPVICWSRKLGYRCCSADNTEVIVIDKDGKWGVEDQEWCGIIEN</sequence>
<feature type="active site" description="Nucleophile" evidence="6">
    <location>
        <position position="299"/>
    </location>
</feature>
<evidence type="ECO:0000259" key="9">
    <source>
        <dbReference type="PROSITE" id="PS51764"/>
    </source>
</evidence>
<dbReference type="Proteomes" id="UP000193920">
    <property type="component" value="Unassembled WGS sequence"/>
</dbReference>
<dbReference type="PANTHER" id="PTHR40079:SF4">
    <property type="entry name" value="GH26 DOMAIN-CONTAINING PROTEIN-RELATED"/>
    <property type="match status" value="1"/>
</dbReference>
<dbReference type="SUPFAM" id="SSF51445">
    <property type="entry name" value="(Trans)glycosidases"/>
    <property type="match status" value="1"/>
</dbReference>
<evidence type="ECO:0000313" key="10">
    <source>
        <dbReference type="EMBL" id="ORY82199.1"/>
    </source>
</evidence>
<dbReference type="Gene3D" id="3.90.1220.10">
    <property type="entry name" value="Cellulose docking domain, dockering"/>
    <property type="match status" value="2"/>
</dbReference>
<dbReference type="GO" id="GO:0006080">
    <property type="term" value="P:substituted mannan metabolic process"/>
    <property type="evidence" value="ECO:0007669"/>
    <property type="project" value="InterPro"/>
</dbReference>
<dbReference type="PROSITE" id="PS51764">
    <property type="entry name" value="GH26"/>
    <property type="match status" value="1"/>
</dbReference>
<feature type="signal peptide" evidence="7">
    <location>
        <begin position="1"/>
        <end position="21"/>
    </location>
</feature>
<dbReference type="Pfam" id="PF02013">
    <property type="entry name" value="CBM_10"/>
    <property type="match status" value="2"/>
</dbReference>
<feature type="domain" description="CBM10" evidence="8">
    <location>
        <begin position="382"/>
        <end position="420"/>
    </location>
</feature>
<protein>
    <submittedName>
        <fullName evidence="10">Glycoside hydrolase</fullName>
    </submittedName>
</protein>
<keyword evidence="2 7" id="KW-0732">Signal</keyword>
<feature type="domain" description="GH26" evidence="9">
    <location>
        <begin position="57"/>
        <end position="356"/>
    </location>
</feature>
<gene>
    <name evidence="10" type="ORF">LY90DRAFT_697530</name>
</gene>
<evidence type="ECO:0000256" key="3">
    <source>
        <dbReference type="ARBA" id="ARBA00022737"/>
    </source>
</evidence>
<comment type="similarity">
    <text evidence="1 6">Belongs to the glycosyl hydrolase 26 family.</text>
</comment>
<evidence type="ECO:0000256" key="1">
    <source>
        <dbReference type="ARBA" id="ARBA00007754"/>
    </source>
</evidence>
<evidence type="ECO:0000256" key="5">
    <source>
        <dbReference type="ARBA" id="ARBA00023295"/>
    </source>
</evidence>
<dbReference type="InterPro" id="IPR009034">
    <property type="entry name" value="Dockerin_dom_fun_sf"/>
</dbReference>
<evidence type="ECO:0000313" key="11">
    <source>
        <dbReference type="Proteomes" id="UP000193920"/>
    </source>
</evidence>
<name>A0A1Y2FE54_9FUNG</name>
<dbReference type="Gene3D" id="3.20.20.80">
    <property type="entry name" value="Glycosidases"/>
    <property type="match status" value="1"/>
</dbReference>
<dbReference type="AlphaFoldDB" id="A0A1Y2FE54"/>
<dbReference type="Pfam" id="PF02156">
    <property type="entry name" value="Glyco_hydro_26"/>
    <property type="match status" value="1"/>
</dbReference>
<proteinExistence type="inferred from homology"/>
<evidence type="ECO:0000259" key="8">
    <source>
        <dbReference type="PROSITE" id="PS51763"/>
    </source>
</evidence>
<dbReference type="EMBL" id="MCOG01000009">
    <property type="protein sequence ID" value="ORY82199.1"/>
    <property type="molecule type" value="Genomic_DNA"/>
</dbReference>
<dbReference type="SUPFAM" id="SSF64571">
    <property type="entry name" value="Cellulose docking domain, dockering"/>
    <property type="match status" value="2"/>
</dbReference>
<feature type="active site" description="Proton donor" evidence="6">
    <location>
        <position position="188"/>
    </location>
</feature>
<feature type="chain" id="PRO_5012011125" evidence="7">
    <location>
        <begin position="22"/>
        <end position="422"/>
    </location>
</feature>
<dbReference type="GO" id="GO:0016985">
    <property type="term" value="F:mannan endo-1,4-beta-mannosidase activity"/>
    <property type="evidence" value="ECO:0007669"/>
    <property type="project" value="InterPro"/>
</dbReference>
<dbReference type="InterPro" id="IPR022790">
    <property type="entry name" value="GH26_dom"/>
</dbReference>
<dbReference type="InterPro" id="IPR000805">
    <property type="entry name" value="Glyco_hydro_26"/>
</dbReference>
<comment type="caution">
    <text evidence="10">The sequence shown here is derived from an EMBL/GenBank/DDBJ whole genome shotgun (WGS) entry which is preliminary data.</text>
</comment>
<dbReference type="OrthoDB" id="428177at2759"/>
<feature type="domain" description="CBM10" evidence="8">
    <location>
        <begin position="18"/>
        <end position="58"/>
    </location>
</feature>
<organism evidence="10 11">
    <name type="scientific">Neocallimastix californiae</name>
    <dbReference type="NCBI Taxonomy" id="1754190"/>
    <lineage>
        <taxon>Eukaryota</taxon>
        <taxon>Fungi</taxon>
        <taxon>Fungi incertae sedis</taxon>
        <taxon>Chytridiomycota</taxon>
        <taxon>Chytridiomycota incertae sedis</taxon>
        <taxon>Neocallimastigomycetes</taxon>
        <taxon>Neocallimastigales</taxon>
        <taxon>Neocallimastigaceae</taxon>
        <taxon>Neocallimastix</taxon>
    </lineage>
</organism>
<accession>A0A1Y2FE54</accession>
<evidence type="ECO:0000256" key="6">
    <source>
        <dbReference type="PROSITE-ProRule" id="PRU01100"/>
    </source>
</evidence>
<evidence type="ECO:0000256" key="7">
    <source>
        <dbReference type="SAM" id="SignalP"/>
    </source>
</evidence>
<keyword evidence="11" id="KW-1185">Reference proteome</keyword>
<dbReference type="InterPro" id="IPR017853">
    <property type="entry name" value="GH"/>
</dbReference>